<dbReference type="SUPFAM" id="SSF53613">
    <property type="entry name" value="Ribokinase-like"/>
    <property type="match status" value="1"/>
</dbReference>
<feature type="active site" description="Proton acceptor" evidence="9">
    <location>
        <position position="253"/>
    </location>
</feature>
<comment type="pathway">
    <text evidence="9">Carbohydrate metabolism; D-ribose degradation; D-ribose 5-phosphate from beta-D-ribopyranose: step 2/2.</text>
</comment>
<dbReference type="Proteomes" id="UP001501371">
    <property type="component" value="Unassembled WGS sequence"/>
</dbReference>
<evidence type="ECO:0000256" key="5">
    <source>
        <dbReference type="ARBA" id="ARBA00022840"/>
    </source>
</evidence>
<evidence type="ECO:0000256" key="9">
    <source>
        <dbReference type="HAMAP-Rule" id="MF_01987"/>
    </source>
</evidence>
<evidence type="ECO:0000256" key="7">
    <source>
        <dbReference type="ARBA" id="ARBA00022958"/>
    </source>
</evidence>
<evidence type="ECO:0000259" key="10">
    <source>
        <dbReference type="Pfam" id="PF00294"/>
    </source>
</evidence>
<organism evidence="11 12">
    <name type="scientific">Streptomyces hebeiensis</name>
    <dbReference type="NCBI Taxonomy" id="229486"/>
    <lineage>
        <taxon>Bacteria</taxon>
        <taxon>Bacillati</taxon>
        <taxon>Actinomycetota</taxon>
        <taxon>Actinomycetes</taxon>
        <taxon>Kitasatosporales</taxon>
        <taxon>Streptomycetaceae</taxon>
        <taxon>Streptomyces</taxon>
    </lineage>
</organism>
<dbReference type="CDD" id="cd01174">
    <property type="entry name" value="ribokinase"/>
    <property type="match status" value="1"/>
</dbReference>
<keyword evidence="12" id="KW-1185">Reference proteome</keyword>
<comment type="subunit">
    <text evidence="9">Homodimer.</text>
</comment>
<evidence type="ECO:0000256" key="8">
    <source>
        <dbReference type="ARBA" id="ARBA00023277"/>
    </source>
</evidence>
<comment type="caution">
    <text evidence="9">Lacks conserved residue(s) required for the propagation of feature annotation.</text>
</comment>
<dbReference type="PRINTS" id="PR00990">
    <property type="entry name" value="RIBOKINASE"/>
</dbReference>
<keyword evidence="6 9" id="KW-0460">Magnesium</keyword>
<feature type="binding site" evidence="9">
    <location>
        <position position="249"/>
    </location>
    <ligand>
        <name>K(+)</name>
        <dbReference type="ChEBI" id="CHEBI:29103"/>
    </ligand>
</feature>
<feature type="binding site" evidence="9">
    <location>
        <begin position="40"/>
        <end position="44"/>
    </location>
    <ligand>
        <name>substrate</name>
    </ligand>
</feature>
<evidence type="ECO:0000256" key="4">
    <source>
        <dbReference type="ARBA" id="ARBA00022777"/>
    </source>
</evidence>
<evidence type="ECO:0000313" key="12">
    <source>
        <dbReference type="Proteomes" id="UP001501371"/>
    </source>
</evidence>
<feature type="binding site" evidence="9">
    <location>
        <begin position="252"/>
        <end position="253"/>
    </location>
    <ligand>
        <name>ATP</name>
        <dbReference type="ChEBI" id="CHEBI:30616"/>
    </ligand>
</feature>
<keyword evidence="8 9" id="KW-0119">Carbohydrate metabolism</keyword>
<evidence type="ECO:0000256" key="1">
    <source>
        <dbReference type="ARBA" id="ARBA00022679"/>
    </source>
</evidence>
<comment type="subcellular location">
    <subcellularLocation>
        <location evidence="9">Cytoplasm</location>
    </subcellularLocation>
</comment>
<dbReference type="InterPro" id="IPR011611">
    <property type="entry name" value="PfkB_dom"/>
</dbReference>
<feature type="binding site" evidence="9">
    <location>
        <position position="253"/>
    </location>
    <ligand>
        <name>substrate</name>
    </ligand>
</feature>
<proteinExistence type="inferred from homology"/>
<name>A0ABN1V0G3_9ACTN</name>
<dbReference type="EMBL" id="BAAAKV010000053">
    <property type="protein sequence ID" value="GAA1187261.1"/>
    <property type="molecule type" value="Genomic_DNA"/>
</dbReference>
<feature type="binding site" evidence="9">
    <location>
        <begin position="12"/>
        <end position="14"/>
    </location>
    <ligand>
        <name>substrate</name>
    </ligand>
</feature>
<dbReference type="PANTHER" id="PTHR10584:SF166">
    <property type="entry name" value="RIBOKINASE"/>
    <property type="match status" value="1"/>
</dbReference>
<dbReference type="Gene3D" id="3.40.1190.20">
    <property type="match status" value="1"/>
</dbReference>
<comment type="similarity">
    <text evidence="9">Belongs to the carbohydrate kinase PfkB family. Ribokinase subfamily.</text>
</comment>
<feature type="domain" description="Carbohydrate kinase PfkB" evidence="10">
    <location>
        <begin position="3"/>
        <end position="292"/>
    </location>
</feature>
<protein>
    <recommendedName>
        <fullName evidence="9">Ribokinase</fullName>
        <shortName evidence="9">RK</shortName>
        <ecNumber evidence="9">2.7.1.15</ecNumber>
    </recommendedName>
</protein>
<feature type="binding site" evidence="9">
    <location>
        <position position="284"/>
    </location>
    <ligand>
        <name>K(+)</name>
        <dbReference type="ChEBI" id="CHEBI:29103"/>
    </ligand>
</feature>
<dbReference type="HAMAP" id="MF_01987">
    <property type="entry name" value="Ribokinase"/>
    <property type="match status" value="1"/>
</dbReference>
<dbReference type="InterPro" id="IPR029056">
    <property type="entry name" value="Ribokinase-like"/>
</dbReference>
<keyword evidence="4 9" id="KW-0418">Kinase</keyword>
<feature type="binding site" evidence="9">
    <location>
        <position position="184"/>
    </location>
    <ligand>
        <name>ATP</name>
        <dbReference type="ChEBI" id="CHEBI:30616"/>
    </ligand>
</feature>
<evidence type="ECO:0000256" key="3">
    <source>
        <dbReference type="ARBA" id="ARBA00022741"/>
    </source>
</evidence>
<keyword evidence="2 9" id="KW-0479">Metal-binding</keyword>
<comment type="function">
    <text evidence="9">Catalyzes the phosphorylation of ribose at O-5 in a reaction requiring ATP and magnesium. The resulting D-ribose-5-phosphate can then be used either for sythesis of nucleotides, histidine, and tryptophan, or as a component of the pentose phosphate pathway.</text>
</comment>
<keyword evidence="7 9" id="KW-0630">Potassium</keyword>
<feature type="binding site" evidence="9">
    <location>
        <position position="281"/>
    </location>
    <ligand>
        <name>K(+)</name>
        <dbReference type="ChEBI" id="CHEBI:29103"/>
    </ligand>
</feature>
<keyword evidence="9" id="KW-0963">Cytoplasm</keyword>
<sequence length="307" mass="31303">MSTRVTVVGSINTDDAIRLSRLPGPGETVGAHSSMTALGGKGANQAVAAVRAGASVRMAGAVGAADGAVLLDFLARDGIDIDAVARLEDTASGRAVVLIDDAAENCIVVVPGANHAIPAADVDRACAALRSGEVLLLQNEVPAHISARAARRAREAGAHVIWNAAPAPVSRGDIVADLDLLVVNEHELVVVATLLDTPGQDLRSRLADLSDALGTDVVCTLGSDGAAYHLRGGESGHAPAPRVSAVDTTAAGDTFTGYLAALHTLPFEQRLRAALAAASLAVTRPGAAPSIPRRAELEPALFERTSR</sequence>
<feature type="binding site" evidence="9">
    <location>
        <position position="247"/>
    </location>
    <ligand>
        <name>K(+)</name>
        <dbReference type="ChEBI" id="CHEBI:29103"/>
    </ligand>
</feature>
<feature type="binding site" evidence="9">
    <location>
        <position position="140"/>
    </location>
    <ligand>
        <name>substrate</name>
    </ligand>
</feature>
<comment type="cofactor">
    <cofactor evidence="9">
        <name>Mg(2+)</name>
        <dbReference type="ChEBI" id="CHEBI:18420"/>
    </cofactor>
    <text evidence="9">Requires a divalent cation, most likely magnesium in vivo, as an electrophilic catalyst to aid phosphoryl group transfer. It is the chelate of the metal and the nucleotide that is the actual substrate.</text>
</comment>
<dbReference type="InterPro" id="IPR002139">
    <property type="entry name" value="Ribo/fructo_kinase"/>
</dbReference>
<reference evidence="11 12" key="1">
    <citation type="journal article" date="2019" name="Int. J. Syst. Evol. Microbiol.">
        <title>The Global Catalogue of Microorganisms (GCM) 10K type strain sequencing project: providing services to taxonomists for standard genome sequencing and annotation.</title>
        <authorList>
            <consortium name="The Broad Institute Genomics Platform"/>
            <consortium name="The Broad Institute Genome Sequencing Center for Infectious Disease"/>
            <person name="Wu L."/>
            <person name="Ma J."/>
        </authorList>
    </citation>
    <scope>NUCLEOTIDE SEQUENCE [LARGE SCALE GENOMIC DNA]</scope>
    <source>
        <strain evidence="11 12">JCM 12696</strain>
    </source>
</reference>
<gene>
    <name evidence="9" type="primary">rbsK</name>
    <name evidence="11" type="ORF">GCM10009654_51030</name>
</gene>
<dbReference type="EC" id="2.7.1.15" evidence="9"/>
<feature type="binding site" evidence="9">
    <location>
        <begin position="220"/>
        <end position="225"/>
    </location>
    <ligand>
        <name>ATP</name>
        <dbReference type="ChEBI" id="CHEBI:30616"/>
    </ligand>
</feature>
<evidence type="ECO:0000256" key="2">
    <source>
        <dbReference type="ARBA" id="ARBA00022723"/>
    </source>
</evidence>
<comment type="activity regulation">
    <text evidence="9">Activated by a monovalent cation that binds near, but not in, the active site. The most likely occupant of the site in vivo is potassium. Ion binding induces a conformational change that may alter substrate affinity.</text>
</comment>
<accession>A0ABN1V0G3</accession>
<dbReference type="Pfam" id="PF00294">
    <property type="entry name" value="PfkB"/>
    <property type="match status" value="1"/>
</dbReference>
<feature type="binding site" evidence="9">
    <location>
        <position position="290"/>
    </location>
    <ligand>
        <name>K(+)</name>
        <dbReference type="ChEBI" id="CHEBI:29103"/>
    </ligand>
</feature>
<evidence type="ECO:0000256" key="6">
    <source>
        <dbReference type="ARBA" id="ARBA00022842"/>
    </source>
</evidence>
<comment type="catalytic activity">
    <reaction evidence="9">
        <text>D-ribose + ATP = D-ribose 5-phosphate + ADP + H(+)</text>
        <dbReference type="Rhea" id="RHEA:13697"/>
        <dbReference type="ChEBI" id="CHEBI:15378"/>
        <dbReference type="ChEBI" id="CHEBI:30616"/>
        <dbReference type="ChEBI" id="CHEBI:47013"/>
        <dbReference type="ChEBI" id="CHEBI:78346"/>
        <dbReference type="ChEBI" id="CHEBI:456216"/>
        <dbReference type="EC" id="2.7.1.15"/>
    </reaction>
</comment>
<keyword evidence="3 9" id="KW-0547">Nucleotide-binding</keyword>
<keyword evidence="1 9" id="KW-0808">Transferase</keyword>
<dbReference type="InterPro" id="IPR011877">
    <property type="entry name" value="Ribokinase"/>
</dbReference>
<evidence type="ECO:0000313" key="11">
    <source>
        <dbReference type="EMBL" id="GAA1187261.1"/>
    </source>
</evidence>
<dbReference type="PANTHER" id="PTHR10584">
    <property type="entry name" value="SUGAR KINASE"/>
    <property type="match status" value="1"/>
</dbReference>
<feature type="binding site" evidence="9">
    <location>
        <position position="286"/>
    </location>
    <ligand>
        <name>K(+)</name>
        <dbReference type="ChEBI" id="CHEBI:29103"/>
    </ligand>
</feature>
<dbReference type="RefSeq" id="WP_344281188.1">
    <property type="nucleotide sequence ID" value="NZ_BAAAKV010000053.1"/>
</dbReference>
<keyword evidence="5 9" id="KW-0067">ATP-binding</keyword>
<comment type="caution">
    <text evidence="11">The sequence shown here is derived from an EMBL/GenBank/DDBJ whole genome shotgun (WGS) entry which is preliminary data.</text>
</comment>